<keyword evidence="9" id="KW-1278">Translocase</keyword>
<keyword evidence="12 14" id="KW-0472">Membrane</keyword>
<evidence type="ECO:0000256" key="9">
    <source>
        <dbReference type="ARBA" id="ARBA00022967"/>
    </source>
</evidence>
<dbReference type="GO" id="GO:0005388">
    <property type="term" value="F:P-type calcium transporter activity"/>
    <property type="evidence" value="ECO:0007669"/>
    <property type="project" value="UniProtKB-EC"/>
</dbReference>
<dbReference type="Gene3D" id="3.40.50.1000">
    <property type="entry name" value="HAD superfamily/HAD-like"/>
    <property type="match status" value="1"/>
</dbReference>
<reference evidence="17" key="1">
    <citation type="submission" date="2003-08" db="EMBL/GenBank/DDBJ databases">
        <authorList>
            <person name="Birren B."/>
            <person name="Nusbaum C."/>
            <person name="Abebe A."/>
            <person name="Abouelleil A."/>
            <person name="Adekoya E."/>
            <person name="Ait-zahra M."/>
            <person name="Allen N."/>
            <person name="Allen T."/>
            <person name="An P."/>
            <person name="Anderson M."/>
            <person name="Anderson S."/>
            <person name="Arachchi H."/>
            <person name="Armbruster J."/>
            <person name="Bachantsang P."/>
            <person name="Baldwin J."/>
            <person name="Barry A."/>
            <person name="Bayul T."/>
            <person name="Blitshsteyn B."/>
            <person name="Bloom T."/>
            <person name="Blye J."/>
            <person name="Boguslavskiy L."/>
            <person name="Borowsky M."/>
            <person name="Boukhgalter B."/>
            <person name="Brunache A."/>
            <person name="Butler J."/>
            <person name="Calixte N."/>
            <person name="Calvo S."/>
            <person name="Camarata J."/>
            <person name="Campo K."/>
            <person name="Chang J."/>
            <person name="Cheshatsang Y."/>
            <person name="Citroen M."/>
            <person name="Collymore A."/>
            <person name="Considine T."/>
            <person name="Cook A."/>
            <person name="Cooke P."/>
            <person name="Corum B."/>
            <person name="Cuomo C."/>
            <person name="David R."/>
            <person name="Dawoe T."/>
            <person name="Degray S."/>
            <person name="Dodge S."/>
            <person name="Dooley K."/>
            <person name="Dorje P."/>
            <person name="Dorjee K."/>
            <person name="Dorris L."/>
            <person name="Duffey N."/>
            <person name="Dupes A."/>
            <person name="Elkins T."/>
            <person name="Engels R."/>
            <person name="Erickson J."/>
            <person name="Farina A."/>
            <person name="Faro S."/>
            <person name="Ferreira P."/>
            <person name="Fischer H."/>
            <person name="Fitzgerald M."/>
            <person name="Foley K."/>
            <person name="Gage D."/>
            <person name="Galagan J."/>
            <person name="Gearin G."/>
            <person name="Gnerre S."/>
            <person name="Gnirke A."/>
            <person name="Goyette A."/>
            <person name="Graham J."/>
            <person name="Grandbois E."/>
            <person name="Gyaltsen K."/>
            <person name="Hafez N."/>
            <person name="Hagopian D."/>
            <person name="Hagos B."/>
            <person name="Hall J."/>
            <person name="Hatcher B."/>
            <person name="Heller A."/>
            <person name="Higgins H."/>
            <person name="Honan T."/>
            <person name="Horn A."/>
            <person name="Houde N."/>
            <person name="Hughes L."/>
            <person name="Hulme W."/>
            <person name="Husby E."/>
            <person name="Iliev I."/>
            <person name="Jaffe D."/>
            <person name="Jones C."/>
            <person name="Kamal M."/>
            <person name="Kamat A."/>
            <person name="Kamvysselis M."/>
            <person name="Karlsson E."/>
            <person name="Kells C."/>
            <person name="Kieu A."/>
            <person name="Kisner P."/>
            <person name="Kodira C."/>
            <person name="Kulbokas E."/>
            <person name="Labutti K."/>
            <person name="Lama D."/>
            <person name="Landers T."/>
            <person name="Leger J."/>
            <person name="Levine S."/>
            <person name="Lewis D."/>
            <person name="Lewis T."/>
            <person name="Lindblad-toh K."/>
            <person name="Liu X."/>
            <person name="Lokyitsang T."/>
            <person name="Lokyitsang Y."/>
            <person name="Lucien O."/>
            <person name="Lui A."/>
            <person name="Ma L.J."/>
            <person name="Mabbitt R."/>
            <person name="Macdonald J."/>
            <person name="Maclean C."/>
            <person name="Major J."/>
            <person name="Manning J."/>
            <person name="Marabella R."/>
            <person name="Maru K."/>
            <person name="Matthews C."/>
            <person name="Mauceli E."/>
            <person name="Mccarthy M."/>
            <person name="Mcdonough S."/>
            <person name="Mcghee T."/>
            <person name="Meldrim J."/>
            <person name="Meneus L."/>
            <person name="Mesirov J."/>
            <person name="Mihalev A."/>
            <person name="Mihova T."/>
            <person name="Mikkelsen T."/>
            <person name="Mlenga V."/>
            <person name="Moru K."/>
            <person name="Mozes J."/>
            <person name="Mulrain L."/>
            <person name="Munson G."/>
            <person name="Naylor J."/>
            <person name="Newes C."/>
            <person name="Nguyen C."/>
            <person name="Nguyen N."/>
            <person name="Nguyen T."/>
            <person name="Nicol R."/>
            <person name="Nielsen C."/>
            <person name="Nizzari M."/>
            <person name="Norbu C."/>
            <person name="Norbu N."/>
            <person name="O'donnell P."/>
            <person name="Okoawo O."/>
            <person name="O'leary S."/>
            <person name="Omotosho B."/>
            <person name="O'neill K."/>
            <person name="Osman S."/>
            <person name="Parker S."/>
            <person name="Perrin D."/>
            <person name="Phunkhang P."/>
            <person name="Piqani B."/>
            <person name="Purcell S."/>
            <person name="Rachupka T."/>
            <person name="Ramasamy U."/>
            <person name="Rameau R."/>
            <person name="Ray V."/>
            <person name="Raymond C."/>
            <person name="Retta R."/>
            <person name="Richardson S."/>
            <person name="Rise C."/>
            <person name="Rodriguez J."/>
            <person name="Rogers J."/>
            <person name="Rogov P."/>
            <person name="Rutman M."/>
            <person name="Schupbach R."/>
            <person name="Seaman C."/>
            <person name="Settipalli S."/>
            <person name="Sharpe T."/>
            <person name="Sheridan J."/>
            <person name="Sherpa N."/>
            <person name="Shi J."/>
            <person name="Smirnov S."/>
            <person name="Smith C."/>
            <person name="Sougnez C."/>
            <person name="Spencer B."/>
            <person name="Stalker J."/>
            <person name="Stange-thomann N."/>
            <person name="Stavropoulos S."/>
            <person name="Stetson K."/>
            <person name="Stone C."/>
            <person name="Stone S."/>
            <person name="Stubbs M."/>
            <person name="Talamas J."/>
            <person name="Tchuinga P."/>
            <person name="Tenzing P."/>
            <person name="Tesfaye S."/>
            <person name="Theodore J."/>
            <person name="Thoulutsang Y."/>
            <person name="Topham K."/>
            <person name="Towey S."/>
            <person name="Tsamla T."/>
            <person name="Tsomo N."/>
            <person name="Vallee D."/>
            <person name="Vassiliev H."/>
            <person name="Venkataraman V."/>
            <person name="Vinson J."/>
            <person name="Vo A."/>
            <person name="Wade C."/>
            <person name="Wang S."/>
            <person name="Wangchuk T."/>
            <person name="Wangdi T."/>
            <person name="Whittaker C."/>
            <person name="Wilkinson J."/>
            <person name="Wu Y."/>
            <person name="Wyman D."/>
            <person name="Yadav S."/>
            <person name="Yang S."/>
            <person name="Yang X."/>
            <person name="Yeager S."/>
            <person name="Yee E."/>
            <person name="Young G."/>
            <person name="Zainoun J."/>
            <person name="Zembeck L."/>
            <person name="Zimmer A."/>
            <person name="Zody M."/>
            <person name="Lander E."/>
        </authorList>
    </citation>
    <scope>NUCLEOTIDE SEQUENCE [LARGE SCALE GENOMIC DNA]</scope>
</reference>
<dbReference type="PROSITE" id="PS00154">
    <property type="entry name" value="ATPASE_E1_E2"/>
    <property type="match status" value="1"/>
</dbReference>
<dbReference type="STRING" id="51511.ENSCSAVP00000019552"/>
<dbReference type="SFLD" id="SFLDG00002">
    <property type="entry name" value="C1.7:_P-type_atpase_like"/>
    <property type="match status" value="1"/>
</dbReference>
<dbReference type="InterPro" id="IPR044492">
    <property type="entry name" value="P_typ_ATPase_HD_dom"/>
</dbReference>
<evidence type="ECO:0000256" key="1">
    <source>
        <dbReference type="ARBA" id="ARBA00004166"/>
    </source>
</evidence>
<feature type="transmembrane region" description="Helical" evidence="14">
    <location>
        <begin position="678"/>
        <end position="701"/>
    </location>
</feature>
<keyword evidence="6 14" id="KW-0547">Nucleotide-binding</keyword>
<dbReference type="PANTHER" id="PTHR42861">
    <property type="entry name" value="CALCIUM-TRANSPORTING ATPASE"/>
    <property type="match status" value="1"/>
</dbReference>
<dbReference type="SFLD" id="SFLDS00003">
    <property type="entry name" value="Haloacid_Dehalogenase"/>
    <property type="match status" value="1"/>
</dbReference>
<dbReference type="NCBIfam" id="TIGR01522">
    <property type="entry name" value="ATPase-IIA2_Ca"/>
    <property type="match status" value="1"/>
</dbReference>
<keyword evidence="3 14" id="KW-0813">Transport</keyword>
<dbReference type="EC" id="7.2.2.10" evidence="14"/>
<keyword evidence="10 14" id="KW-1133">Transmembrane helix</keyword>
<dbReference type="InterPro" id="IPR023214">
    <property type="entry name" value="HAD_sf"/>
</dbReference>
<dbReference type="NCBIfam" id="TIGR01494">
    <property type="entry name" value="ATPase_P-type"/>
    <property type="match status" value="2"/>
</dbReference>
<dbReference type="InterPro" id="IPR006068">
    <property type="entry name" value="ATPase_P-typ_cation-transptr_C"/>
</dbReference>
<evidence type="ECO:0000256" key="5">
    <source>
        <dbReference type="ARBA" id="ARBA00022692"/>
    </source>
</evidence>
<feature type="transmembrane region" description="Helical" evidence="14">
    <location>
        <begin position="849"/>
        <end position="871"/>
    </location>
</feature>
<dbReference type="PRINTS" id="PR00120">
    <property type="entry name" value="HATPASE"/>
</dbReference>
<comment type="catalytic activity">
    <reaction evidence="14">
        <text>Ca(2+)(in) + ATP + H2O = Ca(2+)(out) + ADP + phosphate + H(+)</text>
        <dbReference type="Rhea" id="RHEA:18105"/>
        <dbReference type="ChEBI" id="CHEBI:15377"/>
        <dbReference type="ChEBI" id="CHEBI:15378"/>
        <dbReference type="ChEBI" id="CHEBI:29108"/>
        <dbReference type="ChEBI" id="CHEBI:30616"/>
        <dbReference type="ChEBI" id="CHEBI:43474"/>
        <dbReference type="ChEBI" id="CHEBI:456216"/>
        <dbReference type="EC" id="7.2.2.10"/>
    </reaction>
</comment>
<dbReference type="SFLD" id="SFLDF00027">
    <property type="entry name" value="p-type_atpase"/>
    <property type="match status" value="1"/>
</dbReference>
<dbReference type="OMA" id="KMHACET"/>
<feature type="transmembrane region" description="Helical" evidence="14">
    <location>
        <begin position="72"/>
        <end position="88"/>
    </location>
</feature>
<keyword evidence="11 14" id="KW-0406">Ion transport</keyword>
<feature type="transmembrane region" description="Helical" evidence="14">
    <location>
        <begin position="48"/>
        <end position="66"/>
    </location>
</feature>
<comment type="catalytic activity">
    <reaction evidence="13">
        <text>Mn(2+)(in) + ATP + H2O = Mn(2+)(out) + ADP + phosphate + H(+)</text>
        <dbReference type="Rhea" id="RHEA:66820"/>
        <dbReference type="ChEBI" id="CHEBI:15377"/>
        <dbReference type="ChEBI" id="CHEBI:15378"/>
        <dbReference type="ChEBI" id="CHEBI:29035"/>
        <dbReference type="ChEBI" id="CHEBI:30616"/>
        <dbReference type="ChEBI" id="CHEBI:43474"/>
        <dbReference type="ChEBI" id="CHEBI:456216"/>
    </reaction>
    <physiologicalReaction direction="left-to-right" evidence="13">
        <dbReference type="Rhea" id="RHEA:66821"/>
    </physiologicalReaction>
</comment>
<dbReference type="Ensembl" id="ENSCSAVT00000019764.1">
    <property type="protein sequence ID" value="ENSCSAVP00000019552.1"/>
    <property type="gene ID" value="ENSCSAVG00000011467.1"/>
</dbReference>
<keyword evidence="4 14" id="KW-0109">Calcium transport</keyword>
<feature type="domain" description="Cation-transporting P-type ATPase N-terminal" evidence="15">
    <location>
        <begin position="1"/>
        <end position="68"/>
    </location>
</feature>
<dbReference type="SUPFAM" id="SSF81660">
    <property type="entry name" value="Metal cation-transporting ATPase, ATP-binding domain N"/>
    <property type="match status" value="1"/>
</dbReference>
<reference evidence="16" key="2">
    <citation type="submission" date="2025-08" db="UniProtKB">
        <authorList>
            <consortium name="Ensembl"/>
        </authorList>
    </citation>
    <scope>IDENTIFICATION</scope>
</reference>
<feature type="transmembrane region" description="Helical" evidence="14">
    <location>
        <begin position="266"/>
        <end position="291"/>
    </location>
</feature>
<dbReference type="AlphaFoldDB" id="H2ZPN6"/>
<evidence type="ECO:0000256" key="2">
    <source>
        <dbReference type="ARBA" id="ARBA00005675"/>
    </source>
</evidence>
<evidence type="ECO:0000256" key="8">
    <source>
        <dbReference type="ARBA" id="ARBA00022840"/>
    </source>
</evidence>
<comment type="function">
    <text evidence="14">Catalyzes the hydrolysis of ATP coupled with the transport of calcium.</text>
</comment>
<dbReference type="GO" id="GO:0005524">
    <property type="term" value="F:ATP binding"/>
    <property type="evidence" value="ECO:0007669"/>
    <property type="project" value="UniProtKB-KW"/>
</dbReference>
<dbReference type="FunFam" id="3.40.50.1000:FF:000001">
    <property type="entry name" value="Phospholipid-transporting ATPase IC"/>
    <property type="match status" value="1"/>
</dbReference>
<dbReference type="Pfam" id="PF13246">
    <property type="entry name" value="Cation_ATPase"/>
    <property type="match status" value="1"/>
</dbReference>
<dbReference type="SUPFAM" id="SSF56784">
    <property type="entry name" value="HAD-like"/>
    <property type="match status" value="1"/>
</dbReference>
<dbReference type="Pfam" id="PF00689">
    <property type="entry name" value="Cation_ATPase_C"/>
    <property type="match status" value="1"/>
</dbReference>
<dbReference type="SUPFAM" id="SSF81653">
    <property type="entry name" value="Calcium ATPase, transduction domain A"/>
    <property type="match status" value="1"/>
</dbReference>
<dbReference type="InterPro" id="IPR036412">
    <property type="entry name" value="HAD-like_sf"/>
</dbReference>
<evidence type="ECO:0000256" key="13">
    <source>
        <dbReference type="ARBA" id="ARBA00047330"/>
    </source>
</evidence>
<dbReference type="Gene3D" id="1.20.1110.10">
    <property type="entry name" value="Calcium-transporting ATPase, transmembrane domain"/>
    <property type="match status" value="1"/>
</dbReference>
<dbReference type="Pfam" id="PF00690">
    <property type="entry name" value="Cation_ATPase_N"/>
    <property type="match status" value="1"/>
</dbReference>
<dbReference type="InterPro" id="IPR018303">
    <property type="entry name" value="ATPase_P-typ_P_site"/>
</dbReference>
<dbReference type="InParanoid" id="H2ZPN6"/>
<dbReference type="PRINTS" id="PR00119">
    <property type="entry name" value="CATATPASE"/>
</dbReference>
<evidence type="ECO:0000256" key="10">
    <source>
        <dbReference type="ARBA" id="ARBA00022989"/>
    </source>
</evidence>
<feature type="transmembrane region" description="Helical" evidence="14">
    <location>
        <begin position="751"/>
        <end position="771"/>
    </location>
</feature>
<evidence type="ECO:0000256" key="14">
    <source>
        <dbReference type="RuleBase" id="RU361146"/>
    </source>
</evidence>
<evidence type="ECO:0000256" key="4">
    <source>
        <dbReference type="ARBA" id="ARBA00022568"/>
    </source>
</evidence>
<comment type="similarity">
    <text evidence="2">Belongs to the cation transport ATPase (P-type) (TC 3.A.3) family. Type IIA subfamily.</text>
</comment>
<dbReference type="InterPro" id="IPR006413">
    <property type="entry name" value="P-type_ATPase_IIA_PMR1"/>
</dbReference>
<feature type="transmembrane region" description="Helical" evidence="14">
    <location>
        <begin position="236"/>
        <end position="254"/>
    </location>
</feature>
<evidence type="ECO:0000313" key="16">
    <source>
        <dbReference type="Ensembl" id="ENSCSAVP00000019552.1"/>
    </source>
</evidence>
<dbReference type="GO" id="GO:0005794">
    <property type="term" value="C:Golgi apparatus"/>
    <property type="evidence" value="ECO:0007669"/>
    <property type="project" value="UniProtKB-SubCell"/>
</dbReference>
<proteinExistence type="inferred from homology"/>
<evidence type="ECO:0000256" key="3">
    <source>
        <dbReference type="ARBA" id="ARBA00022448"/>
    </source>
</evidence>
<dbReference type="InterPro" id="IPR023298">
    <property type="entry name" value="ATPase_P-typ_TM_dom_sf"/>
</dbReference>
<dbReference type="InterPro" id="IPR008250">
    <property type="entry name" value="ATPase_P-typ_transduc_dom_A_sf"/>
</dbReference>
<dbReference type="InterPro" id="IPR004014">
    <property type="entry name" value="ATPase_P-typ_cation-transptr_N"/>
</dbReference>
<dbReference type="InterPro" id="IPR001757">
    <property type="entry name" value="P_typ_ATPase"/>
</dbReference>
<dbReference type="Gene3D" id="2.70.150.10">
    <property type="entry name" value="Calcium-transporting ATPase, cytoplasmic transduction domain A"/>
    <property type="match status" value="1"/>
</dbReference>
<accession>H2ZPN6</accession>
<dbReference type="FunFam" id="3.40.1110.10:FF:000006">
    <property type="entry name" value="Calcium-transporting ATPase"/>
    <property type="match status" value="1"/>
</dbReference>
<evidence type="ECO:0000259" key="15">
    <source>
        <dbReference type="SMART" id="SM00831"/>
    </source>
</evidence>
<name>H2ZPN6_CIOSA</name>
<dbReference type="GO" id="GO:0016887">
    <property type="term" value="F:ATP hydrolysis activity"/>
    <property type="evidence" value="ECO:0007669"/>
    <property type="project" value="InterPro"/>
</dbReference>
<dbReference type="GeneTree" id="ENSGT00940000168572"/>
<dbReference type="InterPro" id="IPR023299">
    <property type="entry name" value="ATPase_P-typ_cyto_dom_N"/>
</dbReference>
<dbReference type="GO" id="GO:0016020">
    <property type="term" value="C:membrane"/>
    <property type="evidence" value="ECO:0007669"/>
    <property type="project" value="UniProtKB-SubCell"/>
</dbReference>
<keyword evidence="8 14" id="KW-0067">ATP-binding</keyword>
<protein>
    <recommendedName>
        <fullName evidence="14">Calcium-transporting ATPase</fullName>
        <ecNumber evidence="14">7.2.2.10</ecNumber>
    </recommendedName>
</protein>
<reference evidence="16" key="3">
    <citation type="submission" date="2025-09" db="UniProtKB">
        <authorList>
            <consortium name="Ensembl"/>
        </authorList>
    </citation>
    <scope>IDENTIFICATION</scope>
</reference>
<dbReference type="InterPro" id="IPR059000">
    <property type="entry name" value="ATPase_P-type_domA"/>
</dbReference>
<comment type="caution">
    <text evidence="14">Lacks conserved residue(s) required for the propagation of feature annotation.</text>
</comment>
<organism evidence="16 17">
    <name type="scientific">Ciona savignyi</name>
    <name type="common">Pacific transparent sea squirt</name>
    <dbReference type="NCBI Taxonomy" id="51511"/>
    <lineage>
        <taxon>Eukaryota</taxon>
        <taxon>Metazoa</taxon>
        <taxon>Chordata</taxon>
        <taxon>Tunicata</taxon>
        <taxon>Ascidiacea</taxon>
        <taxon>Phlebobranchia</taxon>
        <taxon>Cionidae</taxon>
        <taxon>Ciona</taxon>
    </lineage>
</organism>
<dbReference type="SUPFAM" id="SSF81665">
    <property type="entry name" value="Calcium ATPase, transmembrane domain M"/>
    <property type="match status" value="1"/>
</dbReference>
<evidence type="ECO:0000256" key="12">
    <source>
        <dbReference type="ARBA" id="ARBA00023136"/>
    </source>
</evidence>
<keyword evidence="17" id="KW-1185">Reference proteome</keyword>
<keyword evidence="5 14" id="KW-0812">Transmembrane</keyword>
<dbReference type="SMART" id="SM00831">
    <property type="entry name" value="Cation_ATPase_N"/>
    <property type="match status" value="1"/>
</dbReference>
<dbReference type="Proteomes" id="UP000007875">
    <property type="component" value="Unassembled WGS sequence"/>
</dbReference>
<dbReference type="FunCoup" id="H2ZPN6">
    <property type="interactions" value="155"/>
</dbReference>
<evidence type="ECO:0000313" key="17">
    <source>
        <dbReference type="Proteomes" id="UP000007875"/>
    </source>
</evidence>
<keyword evidence="7 14" id="KW-0106">Calcium</keyword>
<evidence type="ECO:0000256" key="11">
    <source>
        <dbReference type="ARBA" id="ARBA00023065"/>
    </source>
</evidence>
<evidence type="ECO:0000256" key="7">
    <source>
        <dbReference type="ARBA" id="ARBA00022837"/>
    </source>
</evidence>
<sequence>TQVSQQLQADLKWGLSEAEVARRRKVHGFNEFQIKPDDPLWKKYIMQFKDPLIMLLLASAVVSIVMKQYDDALSIAIAITIVVSVAFIQEYRSERSLEELNKLVPPSCTCMRGSKLEKFLARNLVPGDNVHFSVGDRIPADIRIYESVDLLIDESSFTGETEPVNKVSDVMLPASEDLSFYYSTSNILNLILELFPQGIVISTGESSEFGEVFLMMQAEDPPKTPLQTSMGDLGKLLSFISFCIIGVIMLLGWVQRRPLLDMFTIGVSLAVAAIPEGLPIVTTVTLALGVMRMAKKKAIVKKLPIVEALGCVNVICSDKTGTLTKNEMTVTHIYTADQTIAEVSGVGYNDNGDVTVYDQVVTPKSHPLIAAVAEIGAICNNAQIEDEVLLGQPTEGAMIALAMKVLSHYLYMCEYTKMSQLLPYTSTCDLATAANAHHVTMSIQRETTYVKGAVERVISECDTYLSTDETNSTALLPLTKATMENYLDQAKFMGNTGLRVLALASGANMGNLTFAGLVGILDPPRPGIKEAVRVLSAADVSVKMITGDAKETAVSIAARLGIYSKGGAVMSGSDIEGYDLTQLADRIENVEVFYRASPKHKLKIVKALQERDLVVGMTGDGVNDAVALRKADVGIAMGKAGTDVCKEAADMILVDDDLSTIMAAIEEGKGIFYNIRNFVSFQLSTSIAALTLVALCTLFKLPNPLNAMQILWINIIMDGPPAQSLGVEPVDKDVIRRPPRRVKDPIVTKELIGKVLLSATVIVAGTLYIFWREMRDNIITPRDTTMTFTCFVLFDMFNALGCRSQTKSIFKIGFFQNKMFLAAVGGSMLGQFLVIYFPPLQTVFQTEALNFFDIVLLVSLSSSVFIVSEIWKQGLQYVEKRNRRSKRHHRHFTDF</sequence>
<comment type="subcellular location">
    <subcellularLocation>
        <location evidence="1">Golgi apparatus</location>
        <location evidence="1">trans-Golgi network membrane</location>
        <topology evidence="1">Multi-pass membrane protein</topology>
    </subcellularLocation>
    <subcellularLocation>
        <location evidence="14">Membrane</location>
        <topology evidence="14">Multi-pass membrane protein</topology>
    </subcellularLocation>
</comment>
<dbReference type="eggNOG" id="KOG0202">
    <property type="taxonomic scope" value="Eukaryota"/>
</dbReference>
<dbReference type="GO" id="GO:0140613">
    <property type="term" value="F:P-type manganese transporter activity"/>
    <property type="evidence" value="ECO:0007669"/>
    <property type="project" value="RHEA"/>
</dbReference>
<dbReference type="Gene3D" id="3.40.1110.10">
    <property type="entry name" value="Calcium-transporting ATPase, cytoplasmic domain N"/>
    <property type="match status" value="1"/>
</dbReference>
<feature type="transmembrane region" description="Helical" evidence="14">
    <location>
        <begin position="819"/>
        <end position="837"/>
    </location>
</feature>
<evidence type="ECO:0000256" key="6">
    <source>
        <dbReference type="ARBA" id="ARBA00022741"/>
    </source>
</evidence>
<dbReference type="Pfam" id="PF00122">
    <property type="entry name" value="E1-E2_ATPase"/>
    <property type="match status" value="1"/>
</dbReference>